<evidence type="ECO:0000259" key="2">
    <source>
        <dbReference type="Pfam" id="PF19762"/>
    </source>
</evidence>
<dbReference type="AlphaFoldDB" id="A0A2S7WKF3"/>
<keyword evidence="1" id="KW-0472">Membrane</keyword>
<evidence type="ECO:0000256" key="1">
    <source>
        <dbReference type="SAM" id="Phobius"/>
    </source>
</evidence>
<comment type="caution">
    <text evidence="3">The sequence shown here is derived from an EMBL/GenBank/DDBJ whole genome shotgun (WGS) entry which is preliminary data.</text>
</comment>
<keyword evidence="1" id="KW-0812">Transmembrane</keyword>
<feature type="transmembrane region" description="Helical" evidence="1">
    <location>
        <begin position="27"/>
        <end position="45"/>
    </location>
</feature>
<proteinExistence type="predicted"/>
<keyword evidence="1" id="KW-1133">Transmembrane helix</keyword>
<feature type="transmembrane region" description="Helical" evidence="1">
    <location>
        <begin position="74"/>
        <end position="95"/>
    </location>
</feature>
<dbReference type="InterPro" id="IPR046216">
    <property type="entry name" value="DUF6249"/>
</dbReference>
<organism evidence="3 4">
    <name type="scientific">Polaribacter porphyrae</name>
    <dbReference type="NCBI Taxonomy" id="1137780"/>
    <lineage>
        <taxon>Bacteria</taxon>
        <taxon>Pseudomonadati</taxon>
        <taxon>Bacteroidota</taxon>
        <taxon>Flavobacteriia</taxon>
        <taxon>Flavobacteriales</taxon>
        <taxon>Flavobacteriaceae</taxon>
    </lineage>
</organism>
<dbReference type="Proteomes" id="UP000238882">
    <property type="component" value="Unassembled WGS sequence"/>
</dbReference>
<accession>A0A2S7WKF3</accession>
<dbReference type="EMBL" id="MSCN01000001">
    <property type="protein sequence ID" value="PQJ78088.1"/>
    <property type="molecule type" value="Genomic_DNA"/>
</dbReference>
<feature type="domain" description="DUF6249" evidence="2">
    <location>
        <begin position="30"/>
        <end position="120"/>
    </location>
</feature>
<evidence type="ECO:0000313" key="4">
    <source>
        <dbReference type="Proteomes" id="UP000238882"/>
    </source>
</evidence>
<keyword evidence="4" id="KW-1185">Reference proteome</keyword>
<sequence length="129" mass="14750">MVYFVTKSHLKVSYFKTVIMNLSLEPGIVLTIIAVIAGITIYSFLKSRHLERMLRIEKGIYITSKHKDFLEIKFGFLSLGIGIGILTAYIIRVINSNIDNILYPALIFCFGGIGLIFSFFFIKKYQENN</sequence>
<reference evidence="3 4" key="1">
    <citation type="submission" date="2016-12" db="EMBL/GenBank/DDBJ databases">
        <title>Trade-off between light-utilization and light-protection in marine flavobacteria.</title>
        <authorList>
            <person name="Kumagai Y."/>
            <person name="Yoshizawa S."/>
            <person name="Kogure K."/>
            <person name="Iwasaki W."/>
        </authorList>
    </citation>
    <scope>NUCLEOTIDE SEQUENCE [LARGE SCALE GENOMIC DNA]</scope>
    <source>
        <strain evidence="3 4">NBRC 108759</strain>
    </source>
</reference>
<evidence type="ECO:0000313" key="3">
    <source>
        <dbReference type="EMBL" id="PQJ78088.1"/>
    </source>
</evidence>
<dbReference type="Pfam" id="PF19762">
    <property type="entry name" value="DUF6249"/>
    <property type="match status" value="1"/>
</dbReference>
<protein>
    <recommendedName>
        <fullName evidence="2">DUF6249 domain-containing protein</fullName>
    </recommendedName>
</protein>
<feature type="transmembrane region" description="Helical" evidence="1">
    <location>
        <begin position="101"/>
        <end position="122"/>
    </location>
</feature>
<gene>
    <name evidence="3" type="ORF">BTO18_02270</name>
</gene>
<name>A0A2S7WKF3_9FLAO</name>